<dbReference type="PROSITE" id="PS51257">
    <property type="entry name" value="PROKAR_LIPOPROTEIN"/>
    <property type="match status" value="1"/>
</dbReference>
<gene>
    <name evidence="1" type="ORF">ACIPUH_06410</name>
</gene>
<accession>A0ABW8GWE0</accession>
<dbReference type="Proteomes" id="UP001617702">
    <property type="component" value="Unassembled WGS sequence"/>
</dbReference>
<organism evidence="1 2">
    <name type="scientific">Pectobacterium jejuense</name>
    <dbReference type="NCBI Taxonomy" id="2974022"/>
    <lineage>
        <taxon>Bacteria</taxon>
        <taxon>Pseudomonadati</taxon>
        <taxon>Pseudomonadota</taxon>
        <taxon>Gammaproteobacteria</taxon>
        <taxon>Enterobacterales</taxon>
        <taxon>Pectobacteriaceae</taxon>
        <taxon>Pectobacterium</taxon>
    </lineage>
</organism>
<keyword evidence="2" id="KW-1185">Reference proteome</keyword>
<sequence>MNKKLYSGLLLALSFFITGCDSEPSDADVSKAMQSFTEEMNKGAPSESARVTFNSAKKIACKEKDSDGGYKCTVEYSAKIPLFGNTHDRTSTLELKFFRFEGKWKVSPSK</sequence>
<evidence type="ECO:0000313" key="1">
    <source>
        <dbReference type="EMBL" id="MFJ5512421.1"/>
    </source>
</evidence>
<evidence type="ECO:0008006" key="3">
    <source>
        <dbReference type="Google" id="ProtNLM"/>
    </source>
</evidence>
<dbReference type="RefSeq" id="WP_400447858.1">
    <property type="nucleotide sequence ID" value="NZ_JBIXLB010000002.1"/>
</dbReference>
<evidence type="ECO:0000313" key="2">
    <source>
        <dbReference type="Proteomes" id="UP001617702"/>
    </source>
</evidence>
<dbReference type="EMBL" id="JBIXLB010000002">
    <property type="protein sequence ID" value="MFJ5512421.1"/>
    <property type="molecule type" value="Genomic_DNA"/>
</dbReference>
<proteinExistence type="predicted"/>
<protein>
    <recommendedName>
        <fullName evidence="3">Lipoprotein</fullName>
    </recommendedName>
</protein>
<name>A0ABW8GWE0_9GAMM</name>
<comment type="caution">
    <text evidence="1">The sequence shown here is derived from an EMBL/GenBank/DDBJ whole genome shotgun (WGS) entry which is preliminary data.</text>
</comment>
<reference evidence="1 2" key="1">
    <citation type="submission" date="2024-10" db="EMBL/GenBank/DDBJ databases">
        <authorList>
            <person name="Lu C.-H."/>
        </authorList>
    </citation>
    <scope>NUCLEOTIDE SEQUENCE [LARGE SCALE GENOMIC DNA]</scope>
    <source>
        <strain evidence="1 2">22LXZD03-01</strain>
    </source>
</reference>